<evidence type="ECO:0000313" key="5">
    <source>
        <dbReference type="EMBL" id="OWM76264.1"/>
    </source>
</evidence>
<evidence type="ECO:0000313" key="8">
    <source>
        <dbReference type="Proteomes" id="UP000233551"/>
    </source>
</evidence>
<keyword evidence="3" id="KW-0472">Membrane</keyword>
<dbReference type="Gene3D" id="3.30.70.330">
    <property type="match status" value="1"/>
</dbReference>
<dbReference type="PANTHER" id="PTHR32343:SF44">
    <property type="entry name" value="PROTEIN VIP1-LIKE"/>
    <property type="match status" value="1"/>
</dbReference>
<evidence type="ECO:0000256" key="2">
    <source>
        <dbReference type="SAM" id="MobiDB-lite"/>
    </source>
</evidence>
<reference evidence="5" key="2">
    <citation type="submission" date="2017-06" db="EMBL/GenBank/DDBJ databases">
        <title>The pomegranate genome and the genomics of punicalagin biosynthesis.</title>
        <authorList>
            <person name="Xu C."/>
        </authorList>
    </citation>
    <scope>NUCLEOTIDE SEQUENCE [LARGE SCALE GENOMIC DNA]</scope>
    <source>
        <tissue evidence="5">Fresh leaf</tissue>
    </source>
</reference>
<keyword evidence="8" id="KW-1185">Reference proteome</keyword>
<dbReference type="InterPro" id="IPR035979">
    <property type="entry name" value="RBD_domain_sf"/>
</dbReference>
<accession>A0A218WTT2</accession>
<dbReference type="EMBL" id="PGOL01000378">
    <property type="protein sequence ID" value="PKI71423.1"/>
    <property type="molecule type" value="Genomic_DNA"/>
</dbReference>
<sequence length="183" mass="20027">MNALNLTVRVLNLSPRASQPDVETLFSYCGNVEKIKLQKNEDDSQSALVTFGQPFAYRTALLLNDVPVAGQPIRVLPSEDSSDHPISQGNLSNDTKEDRVKESPTLLSGQQIQASSASHRAKVMSKTRSEISAAAKRTANICAVIITYAPLVTAAFLLSRALHYLAKRVLDVWIKRGNHPIFA</sequence>
<feature type="region of interest" description="Disordered" evidence="2">
    <location>
        <begin position="74"/>
        <end position="120"/>
    </location>
</feature>
<feature type="compositionally biased region" description="Polar residues" evidence="2">
    <location>
        <begin position="105"/>
        <end position="118"/>
    </location>
</feature>
<keyword evidence="1" id="KW-0694">RNA-binding</keyword>
<dbReference type="PANTHER" id="PTHR32343">
    <property type="entry name" value="SERINE/ARGININE-RICH SPLICING FACTOR"/>
    <property type="match status" value="1"/>
</dbReference>
<evidence type="ECO:0000259" key="4">
    <source>
        <dbReference type="PROSITE" id="PS50102"/>
    </source>
</evidence>
<reference evidence="7" key="1">
    <citation type="journal article" date="2017" name="Plant J.">
        <title>The pomegranate (Punica granatum L.) genome and the genomics of punicalagin biosynthesis.</title>
        <authorList>
            <person name="Qin G."/>
            <person name="Xu C."/>
            <person name="Ming R."/>
            <person name="Tang H."/>
            <person name="Guyot R."/>
            <person name="Kramer E.M."/>
            <person name="Hu Y."/>
            <person name="Yi X."/>
            <person name="Qi Y."/>
            <person name="Xu X."/>
            <person name="Gao Z."/>
            <person name="Pan H."/>
            <person name="Jian J."/>
            <person name="Tian Y."/>
            <person name="Yue Z."/>
            <person name="Xu Y."/>
        </authorList>
    </citation>
    <scope>NUCLEOTIDE SEQUENCE [LARGE SCALE GENOMIC DNA]</scope>
    <source>
        <strain evidence="7">cv. Dabenzi</strain>
    </source>
</reference>
<dbReference type="AlphaFoldDB" id="A0A218WTT2"/>
<dbReference type="Proteomes" id="UP000233551">
    <property type="component" value="Unassembled WGS sequence"/>
</dbReference>
<proteinExistence type="predicted"/>
<dbReference type="InterPro" id="IPR012677">
    <property type="entry name" value="Nucleotide-bd_a/b_plait_sf"/>
</dbReference>
<gene>
    <name evidence="5" type="ORF">CDL15_Pgr009910</name>
    <name evidence="6" type="ORF">CRG98_008202</name>
</gene>
<dbReference type="GO" id="GO:0003723">
    <property type="term" value="F:RNA binding"/>
    <property type="evidence" value="ECO:0007669"/>
    <property type="project" value="UniProtKB-UniRule"/>
</dbReference>
<dbReference type="GeneID" id="116212283"/>
<name>A0A218WTT2_PUNGR</name>
<dbReference type="SUPFAM" id="SSF54928">
    <property type="entry name" value="RNA-binding domain, RBD"/>
    <property type="match status" value="1"/>
</dbReference>
<organism evidence="5 7">
    <name type="scientific">Punica granatum</name>
    <name type="common">Pomegranate</name>
    <dbReference type="NCBI Taxonomy" id="22663"/>
    <lineage>
        <taxon>Eukaryota</taxon>
        <taxon>Viridiplantae</taxon>
        <taxon>Streptophyta</taxon>
        <taxon>Embryophyta</taxon>
        <taxon>Tracheophyta</taxon>
        <taxon>Spermatophyta</taxon>
        <taxon>Magnoliopsida</taxon>
        <taxon>eudicotyledons</taxon>
        <taxon>Gunneridae</taxon>
        <taxon>Pentapetalae</taxon>
        <taxon>rosids</taxon>
        <taxon>malvids</taxon>
        <taxon>Myrtales</taxon>
        <taxon>Lythraceae</taxon>
        <taxon>Punica</taxon>
    </lineage>
</organism>
<feature type="transmembrane region" description="Helical" evidence="3">
    <location>
        <begin position="138"/>
        <end position="158"/>
    </location>
</feature>
<dbReference type="Proteomes" id="UP000197138">
    <property type="component" value="Unassembled WGS sequence"/>
</dbReference>
<feature type="compositionally biased region" description="Polar residues" evidence="2">
    <location>
        <begin position="84"/>
        <end position="93"/>
    </location>
</feature>
<feature type="domain" description="RRM" evidence="4">
    <location>
        <begin position="6"/>
        <end position="80"/>
    </location>
</feature>
<keyword evidence="3" id="KW-1133">Transmembrane helix</keyword>
<reference evidence="6 8" key="3">
    <citation type="submission" date="2017-11" db="EMBL/GenBank/DDBJ databases">
        <title>De-novo sequencing of pomegranate (Punica granatum L.) genome.</title>
        <authorList>
            <person name="Akparov Z."/>
            <person name="Amiraslanov A."/>
            <person name="Hajiyeva S."/>
            <person name="Abbasov M."/>
            <person name="Kaur K."/>
            <person name="Hamwieh A."/>
            <person name="Solovyev V."/>
            <person name="Salamov A."/>
            <person name="Braich B."/>
            <person name="Kosarev P."/>
            <person name="Mahmoud A."/>
            <person name="Hajiyev E."/>
            <person name="Babayeva S."/>
            <person name="Izzatullayeva V."/>
            <person name="Mammadov A."/>
            <person name="Mammadov A."/>
            <person name="Sharifova S."/>
            <person name="Ojaghi J."/>
            <person name="Eynullazada K."/>
            <person name="Bayramov B."/>
            <person name="Abdulazimova A."/>
            <person name="Shahmuradov I."/>
        </authorList>
    </citation>
    <scope>NUCLEOTIDE SEQUENCE [LARGE SCALE GENOMIC DNA]</scope>
    <source>
        <strain evidence="6">AG2017</strain>
        <strain evidence="8">cv. AG2017</strain>
        <tissue evidence="6">Leaf</tissue>
    </source>
</reference>
<dbReference type="OrthoDB" id="7763451at2759"/>
<evidence type="ECO:0000256" key="3">
    <source>
        <dbReference type="SAM" id="Phobius"/>
    </source>
</evidence>
<dbReference type="EMBL" id="MTKT01003224">
    <property type="protein sequence ID" value="OWM76264.1"/>
    <property type="molecule type" value="Genomic_DNA"/>
</dbReference>
<evidence type="ECO:0000313" key="6">
    <source>
        <dbReference type="EMBL" id="PKI71423.1"/>
    </source>
</evidence>
<keyword evidence="3" id="KW-0812">Transmembrane</keyword>
<dbReference type="PROSITE" id="PS50102">
    <property type="entry name" value="RRM"/>
    <property type="match status" value="1"/>
</dbReference>
<protein>
    <recommendedName>
        <fullName evidence="4">RRM domain-containing protein</fullName>
    </recommendedName>
</protein>
<dbReference type="SMART" id="SM00360">
    <property type="entry name" value="RRM"/>
    <property type="match status" value="1"/>
</dbReference>
<dbReference type="InterPro" id="IPR000504">
    <property type="entry name" value="RRM_dom"/>
</dbReference>
<comment type="caution">
    <text evidence="5">The sequence shown here is derived from an EMBL/GenBank/DDBJ whole genome shotgun (WGS) entry which is preliminary data.</text>
</comment>
<evidence type="ECO:0000256" key="1">
    <source>
        <dbReference type="PROSITE-ProRule" id="PRU00176"/>
    </source>
</evidence>
<evidence type="ECO:0000313" key="7">
    <source>
        <dbReference type="Proteomes" id="UP000197138"/>
    </source>
</evidence>